<reference evidence="1" key="2">
    <citation type="submission" date="2018-05" db="EMBL/GenBank/DDBJ databases">
        <title>OpunRS2 (Oryza punctata Reference Sequence Version 2).</title>
        <authorList>
            <person name="Zhang J."/>
            <person name="Kudrna D."/>
            <person name="Lee S."/>
            <person name="Talag J."/>
            <person name="Welchert J."/>
            <person name="Wing R.A."/>
        </authorList>
    </citation>
    <scope>NUCLEOTIDE SEQUENCE [LARGE SCALE GENOMIC DNA]</scope>
</reference>
<dbReference type="STRING" id="4537.A0A0E0KAN5"/>
<organism evidence="1">
    <name type="scientific">Oryza punctata</name>
    <name type="common">Red rice</name>
    <dbReference type="NCBI Taxonomy" id="4537"/>
    <lineage>
        <taxon>Eukaryota</taxon>
        <taxon>Viridiplantae</taxon>
        <taxon>Streptophyta</taxon>
        <taxon>Embryophyta</taxon>
        <taxon>Tracheophyta</taxon>
        <taxon>Spermatophyta</taxon>
        <taxon>Magnoliopsida</taxon>
        <taxon>Liliopsida</taxon>
        <taxon>Poales</taxon>
        <taxon>Poaceae</taxon>
        <taxon>BOP clade</taxon>
        <taxon>Oryzoideae</taxon>
        <taxon>Oryzeae</taxon>
        <taxon>Oryzinae</taxon>
        <taxon>Oryza</taxon>
    </lineage>
</organism>
<dbReference type="PANTHER" id="PTHR34709:SF79">
    <property type="entry name" value="F-BOX DOMAIN-CONTAINING PROTEIN"/>
    <property type="match status" value="1"/>
</dbReference>
<name>A0A0E0KAN5_ORYPU</name>
<keyword evidence="2" id="KW-1185">Reference proteome</keyword>
<proteinExistence type="predicted"/>
<dbReference type="Gramene" id="OPUNC03G08480.1">
    <property type="protein sequence ID" value="OPUNC03G08480.1"/>
    <property type="gene ID" value="OPUNC03G08480"/>
</dbReference>
<dbReference type="Proteomes" id="UP000026962">
    <property type="component" value="Chromosome 3"/>
</dbReference>
<accession>A0A0E0KAN5</accession>
<evidence type="ECO:0008006" key="3">
    <source>
        <dbReference type="Google" id="ProtNLM"/>
    </source>
</evidence>
<dbReference type="InterPro" id="IPR055312">
    <property type="entry name" value="FBL15-like"/>
</dbReference>
<dbReference type="EnsemblPlants" id="OPUNC03G08480.1">
    <property type="protein sequence ID" value="OPUNC03G08480.1"/>
    <property type="gene ID" value="OPUNC03G08480"/>
</dbReference>
<dbReference type="AlphaFoldDB" id="A0A0E0KAN5"/>
<protein>
    <recommendedName>
        <fullName evidence="3">FBD domain-containing protein</fullName>
    </recommendedName>
</protein>
<sequence>MSNRKSATQEQINYWLHYAMRCAVKAFRFYSFASADDQDLLLPPIVELPSHARTASIELAIAVHALPVSGSLPRTELNLRWAWFDDDEGAGAGGRTLGDFLSISSPKLSRLVLRTESLHSKSFRVSYARDLQSLDVTAPNLRIFSHIFCLYGVMLDDYSNTRSVIKIVARRLEEIAMDNKVFMNTPDLHIHGLTSIRRLCDLNLTMHGQYCSNRGYGLWLLKNCPNVKHVDLLLESSLYSTDEELADLTDESAPRLHEVRSMVLKTSKLPHHHFTANISLFKDRDTLANHPKLTLELLQEVTIIGFTRTDEEIGLVSLLFGSSSSITSMTIHASRKEDIDKVSLKNIMAENDDDDDDDPTLSSAATTGNSVNLLITVVGVFKETYIAGSDTQQRTMH</sequence>
<dbReference type="PANTHER" id="PTHR34709">
    <property type="entry name" value="OS10G0396666 PROTEIN"/>
    <property type="match status" value="1"/>
</dbReference>
<dbReference type="HOGENOM" id="CLU_017148_1_0_1"/>
<evidence type="ECO:0000313" key="1">
    <source>
        <dbReference type="EnsemblPlants" id="OPUNC03G08480.1"/>
    </source>
</evidence>
<evidence type="ECO:0000313" key="2">
    <source>
        <dbReference type="Proteomes" id="UP000026962"/>
    </source>
</evidence>
<reference evidence="1" key="1">
    <citation type="submission" date="2015-04" db="UniProtKB">
        <authorList>
            <consortium name="EnsemblPlants"/>
        </authorList>
    </citation>
    <scope>IDENTIFICATION</scope>
</reference>